<evidence type="ECO:0000313" key="4">
    <source>
        <dbReference type="EMBL" id="MFD1322108.1"/>
    </source>
</evidence>
<sequence>MSDRYATFARSGSGRALVRRLGLPDPPRLRRYRPGDPLVPGPVLLDAAPNGRMRAPVAILLGGAGVEVRDPLMAVANPLTTPTDPAAPASPDPAAPTSAESEATAAAGPETTVAIAPAEPGTDQVPRNAALIFDATGIIDSTGLRPLYDFFHAHARTLQPSGRVIVLGSPPEVCASPREATAQRALEGLTRSIGKEFGRGTTAQLVYVTPGAEYAIESTLRFLLSGRSAYVSGQVIRVGWQPADQPYVDWDRPLAGRIALVTGAAQGIGAAIARVLARDGAHVVALDVPPVGDTLAEVANSIRGTALQLDLTAANAPTRLANHFAGRHGRVDIVVHNAGITRDKTIARMDPAWWDSVLEVNLSSQERINDVLLARDLIPTGGRLIGVSSIAGIAGNRGQTNYATSKAGVIGLVQSMAPVLVGRGITINAVAPGFIETAMTARMPALLRQAGRRMNSMAQGGRPVDVAETVAWFASPASGGVTGNVVRVCGQSLLGA</sequence>
<dbReference type="InterPro" id="IPR020904">
    <property type="entry name" value="Sc_DH/Rdtase_CS"/>
</dbReference>
<dbReference type="EC" id="1.1.1.100" evidence="4"/>
<dbReference type="SMART" id="SM00822">
    <property type="entry name" value="PKS_KR"/>
    <property type="match status" value="1"/>
</dbReference>
<keyword evidence="5" id="KW-1185">Reference proteome</keyword>
<dbReference type="NCBIfam" id="NF006110">
    <property type="entry name" value="PRK08261.1"/>
    <property type="match status" value="1"/>
</dbReference>
<dbReference type="PRINTS" id="PR00081">
    <property type="entry name" value="GDHRDH"/>
</dbReference>
<keyword evidence="4" id="KW-0560">Oxidoreductase</keyword>
<gene>
    <name evidence="4" type="ORF">ACFQ4H_13485</name>
</gene>
<dbReference type="EMBL" id="JBHTMP010000017">
    <property type="protein sequence ID" value="MFD1322108.1"/>
    <property type="molecule type" value="Genomic_DNA"/>
</dbReference>
<evidence type="ECO:0000256" key="2">
    <source>
        <dbReference type="SAM" id="MobiDB-lite"/>
    </source>
</evidence>
<dbReference type="InterPro" id="IPR057326">
    <property type="entry name" value="KR_dom"/>
</dbReference>
<organism evidence="4 5">
    <name type="scientific">Micromonospora sonneratiae</name>
    <dbReference type="NCBI Taxonomy" id="1184706"/>
    <lineage>
        <taxon>Bacteria</taxon>
        <taxon>Bacillati</taxon>
        <taxon>Actinomycetota</taxon>
        <taxon>Actinomycetes</taxon>
        <taxon>Micromonosporales</taxon>
        <taxon>Micromonosporaceae</taxon>
        <taxon>Micromonospora</taxon>
    </lineage>
</organism>
<dbReference type="GO" id="GO:0004316">
    <property type="term" value="F:3-oxoacyl-[acyl-carrier-protein] reductase (NADPH) activity"/>
    <property type="evidence" value="ECO:0007669"/>
    <property type="project" value="UniProtKB-EC"/>
</dbReference>
<protein>
    <submittedName>
        <fullName evidence="4">3-oxoacyl-ACP reductase</fullName>
        <ecNumber evidence="4">1.1.1.100</ecNumber>
    </submittedName>
</protein>
<reference evidence="5" key="1">
    <citation type="journal article" date="2019" name="Int. J. Syst. Evol. Microbiol.">
        <title>The Global Catalogue of Microorganisms (GCM) 10K type strain sequencing project: providing services to taxonomists for standard genome sequencing and annotation.</title>
        <authorList>
            <consortium name="The Broad Institute Genomics Platform"/>
            <consortium name="The Broad Institute Genome Sequencing Center for Infectious Disease"/>
            <person name="Wu L."/>
            <person name="Ma J."/>
        </authorList>
    </citation>
    <scope>NUCLEOTIDE SEQUENCE [LARGE SCALE GENOMIC DNA]</scope>
    <source>
        <strain evidence="5">JCM 31037</strain>
    </source>
</reference>
<dbReference type="PANTHER" id="PTHR42760">
    <property type="entry name" value="SHORT-CHAIN DEHYDROGENASES/REDUCTASES FAMILY MEMBER"/>
    <property type="match status" value="1"/>
</dbReference>
<dbReference type="RefSeq" id="WP_377570656.1">
    <property type="nucleotide sequence ID" value="NZ_JBHTMP010000017.1"/>
</dbReference>
<dbReference type="PRINTS" id="PR00080">
    <property type="entry name" value="SDRFAMILY"/>
</dbReference>
<evidence type="ECO:0000256" key="1">
    <source>
        <dbReference type="ARBA" id="ARBA00006484"/>
    </source>
</evidence>
<dbReference type="InterPro" id="IPR002347">
    <property type="entry name" value="SDR_fam"/>
</dbReference>
<evidence type="ECO:0000313" key="5">
    <source>
        <dbReference type="Proteomes" id="UP001597260"/>
    </source>
</evidence>
<name>A0ABW3YEG5_9ACTN</name>
<proteinExistence type="inferred from homology"/>
<dbReference type="Proteomes" id="UP001597260">
    <property type="component" value="Unassembled WGS sequence"/>
</dbReference>
<feature type="domain" description="Ketoreductase" evidence="3">
    <location>
        <begin position="257"/>
        <end position="433"/>
    </location>
</feature>
<feature type="compositionally biased region" description="Low complexity" evidence="2">
    <location>
        <begin position="95"/>
        <end position="108"/>
    </location>
</feature>
<dbReference type="SUPFAM" id="SSF51735">
    <property type="entry name" value="NAD(P)-binding Rossmann-fold domains"/>
    <property type="match status" value="2"/>
</dbReference>
<dbReference type="PANTHER" id="PTHR42760:SF78">
    <property type="entry name" value="3-OXOACYL-[ACYL-CARRIER-PROTEIN] REDUCTASE [NADH]"/>
    <property type="match status" value="1"/>
</dbReference>
<dbReference type="InterPro" id="IPR036291">
    <property type="entry name" value="NAD(P)-bd_dom_sf"/>
</dbReference>
<dbReference type="Gene3D" id="3.40.50.720">
    <property type="entry name" value="NAD(P)-binding Rossmann-like Domain"/>
    <property type="match status" value="2"/>
</dbReference>
<accession>A0ABW3YEG5</accession>
<dbReference type="PROSITE" id="PS00061">
    <property type="entry name" value="ADH_SHORT"/>
    <property type="match status" value="1"/>
</dbReference>
<feature type="region of interest" description="Disordered" evidence="2">
    <location>
        <begin position="77"/>
        <end position="108"/>
    </location>
</feature>
<comment type="caution">
    <text evidence="4">The sequence shown here is derived from an EMBL/GenBank/DDBJ whole genome shotgun (WGS) entry which is preliminary data.</text>
</comment>
<evidence type="ECO:0000259" key="3">
    <source>
        <dbReference type="SMART" id="SM00822"/>
    </source>
</evidence>
<dbReference type="Pfam" id="PF13561">
    <property type="entry name" value="adh_short_C2"/>
    <property type="match status" value="1"/>
</dbReference>
<comment type="similarity">
    <text evidence="1">Belongs to the short-chain dehydrogenases/reductases (SDR) family.</text>
</comment>